<dbReference type="GeneID" id="19135507"/>
<feature type="active site" evidence="3">
    <location>
        <position position="374"/>
    </location>
</feature>
<dbReference type="OrthoDB" id="2152029at2759"/>
<reference evidence="6" key="2">
    <citation type="journal article" date="2013" name="PLoS Genet.">
        <title>Comparative genome structure, secondary metabolite, and effector coding capacity across Cochliobolus pathogens.</title>
        <authorList>
            <person name="Condon B.J."/>
            <person name="Leng Y."/>
            <person name="Wu D."/>
            <person name="Bushley K.E."/>
            <person name="Ohm R.A."/>
            <person name="Otillar R."/>
            <person name="Martin J."/>
            <person name="Schackwitz W."/>
            <person name="Grimwood J."/>
            <person name="MohdZainudin N."/>
            <person name="Xue C."/>
            <person name="Wang R."/>
            <person name="Manning V.A."/>
            <person name="Dhillon B."/>
            <person name="Tu Z.J."/>
            <person name="Steffenson B.J."/>
            <person name="Salamov A."/>
            <person name="Sun H."/>
            <person name="Lowry S."/>
            <person name="LaButti K."/>
            <person name="Han J."/>
            <person name="Copeland A."/>
            <person name="Lindquist E."/>
            <person name="Barry K."/>
            <person name="Schmutz J."/>
            <person name="Baker S.E."/>
            <person name="Ciuffetti L.M."/>
            <person name="Grigoriev I.V."/>
            <person name="Zhong S."/>
            <person name="Turgeon B.G."/>
        </authorList>
    </citation>
    <scope>NUCLEOTIDE SEQUENCE [LARGE SCALE GENOMIC DNA]</scope>
    <source>
        <strain evidence="6">ND90Pr / ATCC 201652</strain>
    </source>
</reference>
<comment type="similarity">
    <text evidence="1">Belongs to the 'GDXG' lipolytic enzyme family.</text>
</comment>
<keyword evidence="2" id="KW-0378">Hydrolase</keyword>
<evidence type="ECO:0000259" key="4">
    <source>
        <dbReference type="Pfam" id="PF07859"/>
    </source>
</evidence>
<dbReference type="InterPro" id="IPR033140">
    <property type="entry name" value="Lipase_GDXG_put_SER_AS"/>
</dbReference>
<dbReference type="eggNOG" id="KOG1515">
    <property type="taxonomic scope" value="Eukaryota"/>
</dbReference>
<dbReference type="RefSeq" id="XP_007699721.1">
    <property type="nucleotide sequence ID" value="XM_007701531.1"/>
</dbReference>
<protein>
    <recommendedName>
        <fullName evidence="4">Alpha/beta hydrolase fold-3 domain-containing protein</fullName>
    </recommendedName>
</protein>
<name>M2SAI2_COCSN</name>
<dbReference type="InterPro" id="IPR029058">
    <property type="entry name" value="AB_hydrolase_fold"/>
</dbReference>
<dbReference type="KEGG" id="bsc:COCSADRAFT_26505"/>
<organism evidence="5 6">
    <name type="scientific">Cochliobolus sativus (strain ND90Pr / ATCC 201652)</name>
    <name type="common">Common root rot and spot blotch fungus</name>
    <name type="synonym">Bipolaris sorokiniana</name>
    <dbReference type="NCBI Taxonomy" id="665912"/>
    <lineage>
        <taxon>Eukaryota</taxon>
        <taxon>Fungi</taxon>
        <taxon>Dikarya</taxon>
        <taxon>Ascomycota</taxon>
        <taxon>Pezizomycotina</taxon>
        <taxon>Dothideomycetes</taxon>
        <taxon>Pleosporomycetidae</taxon>
        <taxon>Pleosporales</taxon>
        <taxon>Pleosporineae</taxon>
        <taxon>Pleosporaceae</taxon>
        <taxon>Bipolaris</taxon>
    </lineage>
</organism>
<dbReference type="Proteomes" id="UP000016934">
    <property type="component" value="Unassembled WGS sequence"/>
</dbReference>
<dbReference type="SUPFAM" id="SSF53474">
    <property type="entry name" value="alpha/beta-Hydrolases"/>
    <property type="match status" value="1"/>
</dbReference>
<sequence length="536" mass="59412">MARFCGWSDGGAAPIDSRRSSATSQRYNLNTLTTYSLQGLIDSLATAATHIYLRGGDVNLDKDQLKLIFLNSQDITPIENQPIIKPHELTRDNANLFSHPCCNIRDAARHCNGNHVTKYRVIPWTVLLRSVSPYERAVEDPQSRLEIVVSSIQECHQARRSAMVNLTQQPLKGVYAICAIGFEISRLPVYLVTFLLGFGRQHPKWTFRQAITMRVFSSVLWHIATLQVGTPLPLTPGAEKERFILVKPAKSDAYKGPLRSNDDVVPVEIGATWYPAPLTAGSDKGRTKVILHTHGGAFVHGDGRTAASGFMAKLLLKYTPATHIFCPQYRLSTLPASPTSNPFPAALQDVLTSYLYLLNDLKIPPKNIILSGDSAGGNLTIALLRYITEYGAELDLPTPSSVLLWSPWVDPSDTSCSYVDNNRNYKTDYLSPPFTKWGTSAYAGLAGEMVLSSPYISHKYSMFRTPVPIWVNIGGSEILYFDAVEWAKTMREEGNEVVLDVEEHVPHDILLLGGVLGFKEEAHNMAKRAGEWLKGQ</sequence>
<dbReference type="Gene3D" id="3.40.50.1820">
    <property type="entry name" value="alpha/beta hydrolase"/>
    <property type="match status" value="1"/>
</dbReference>
<dbReference type="Pfam" id="PF07859">
    <property type="entry name" value="Abhydrolase_3"/>
    <property type="match status" value="1"/>
</dbReference>
<accession>M2SAI2</accession>
<proteinExistence type="inferred from homology"/>
<reference evidence="5 6" key="1">
    <citation type="journal article" date="2012" name="PLoS Pathog.">
        <title>Diverse lifestyles and strategies of plant pathogenesis encoded in the genomes of eighteen Dothideomycetes fungi.</title>
        <authorList>
            <person name="Ohm R.A."/>
            <person name="Feau N."/>
            <person name="Henrissat B."/>
            <person name="Schoch C.L."/>
            <person name="Horwitz B.A."/>
            <person name="Barry K.W."/>
            <person name="Condon B.J."/>
            <person name="Copeland A.C."/>
            <person name="Dhillon B."/>
            <person name="Glaser F."/>
            <person name="Hesse C.N."/>
            <person name="Kosti I."/>
            <person name="LaButti K."/>
            <person name="Lindquist E.A."/>
            <person name="Lucas S."/>
            <person name="Salamov A.A."/>
            <person name="Bradshaw R.E."/>
            <person name="Ciuffetti L."/>
            <person name="Hamelin R.C."/>
            <person name="Kema G.H.J."/>
            <person name="Lawrence C."/>
            <person name="Scott J.A."/>
            <person name="Spatafora J.W."/>
            <person name="Turgeon B.G."/>
            <person name="de Wit P.J.G.M."/>
            <person name="Zhong S."/>
            <person name="Goodwin S.B."/>
            <person name="Grigoriev I.V."/>
        </authorList>
    </citation>
    <scope>NUCLEOTIDE SEQUENCE [LARGE SCALE GENOMIC DNA]</scope>
    <source>
        <strain evidence="6">ND90Pr / ATCC 201652</strain>
    </source>
</reference>
<dbReference type="HOGENOM" id="CLU_019364_0_0_1"/>
<dbReference type="InterPro" id="IPR050300">
    <property type="entry name" value="GDXG_lipolytic_enzyme"/>
</dbReference>
<gene>
    <name evidence="5" type="ORF">COCSADRAFT_26505</name>
</gene>
<dbReference type="InterPro" id="IPR013094">
    <property type="entry name" value="AB_hydrolase_3"/>
</dbReference>
<dbReference type="PROSITE" id="PS01174">
    <property type="entry name" value="LIPASE_GDXG_SER"/>
    <property type="match status" value="1"/>
</dbReference>
<evidence type="ECO:0000256" key="2">
    <source>
        <dbReference type="ARBA" id="ARBA00022801"/>
    </source>
</evidence>
<evidence type="ECO:0000256" key="3">
    <source>
        <dbReference type="PROSITE-ProRule" id="PRU10038"/>
    </source>
</evidence>
<evidence type="ECO:0000256" key="1">
    <source>
        <dbReference type="ARBA" id="ARBA00010515"/>
    </source>
</evidence>
<dbReference type="PANTHER" id="PTHR48081">
    <property type="entry name" value="AB HYDROLASE SUPERFAMILY PROTEIN C4A8.06C"/>
    <property type="match status" value="1"/>
</dbReference>
<keyword evidence="6" id="KW-1185">Reference proteome</keyword>
<dbReference type="PANTHER" id="PTHR48081:SF8">
    <property type="entry name" value="ALPHA_BETA HYDROLASE FOLD-3 DOMAIN-CONTAINING PROTEIN-RELATED"/>
    <property type="match status" value="1"/>
</dbReference>
<dbReference type="GO" id="GO:0016787">
    <property type="term" value="F:hydrolase activity"/>
    <property type="evidence" value="ECO:0007669"/>
    <property type="project" value="UniProtKB-KW"/>
</dbReference>
<dbReference type="AlphaFoldDB" id="M2SAI2"/>
<dbReference type="OMA" id="PAWGAKQ"/>
<feature type="domain" description="Alpha/beta hydrolase fold-3" evidence="4">
    <location>
        <begin position="290"/>
        <end position="510"/>
    </location>
</feature>
<evidence type="ECO:0000313" key="5">
    <source>
        <dbReference type="EMBL" id="EMD64348.1"/>
    </source>
</evidence>
<dbReference type="EMBL" id="KB445643">
    <property type="protein sequence ID" value="EMD64348.1"/>
    <property type="molecule type" value="Genomic_DNA"/>
</dbReference>
<evidence type="ECO:0000313" key="6">
    <source>
        <dbReference type="Proteomes" id="UP000016934"/>
    </source>
</evidence>